<evidence type="ECO:0000313" key="2">
    <source>
        <dbReference type="EMBL" id="TNN88559.1"/>
    </source>
</evidence>
<feature type="region of interest" description="Disordered" evidence="1">
    <location>
        <begin position="126"/>
        <end position="148"/>
    </location>
</feature>
<feature type="region of interest" description="Disordered" evidence="1">
    <location>
        <begin position="68"/>
        <end position="108"/>
    </location>
</feature>
<evidence type="ECO:0000313" key="3">
    <source>
        <dbReference type="Proteomes" id="UP000314294"/>
    </source>
</evidence>
<sequence>MFCHTTHLHIVPSQHDAGVTPCAISNAVLVAIGKVWNIHNARLCDGHPQKCVEMSTESAGPEEDVIIRSQTRGERVQSEIKESGSASGGCYEEPMRGGEERREPPSRPSISLSLLFCSARHIAAAAAPGHRPIDKRSRDQITNTRSQITNTKKKKWLLERERKNKRRHFIQDSFVRVIGRPRGGRRPTVASS</sequence>
<feature type="compositionally biased region" description="Basic and acidic residues" evidence="1">
    <location>
        <begin position="93"/>
        <end position="105"/>
    </location>
</feature>
<feature type="compositionally biased region" description="Basic and acidic residues" evidence="1">
    <location>
        <begin position="71"/>
        <end position="82"/>
    </location>
</feature>
<dbReference type="Proteomes" id="UP000314294">
    <property type="component" value="Unassembled WGS sequence"/>
</dbReference>
<dbReference type="EMBL" id="SRLO01000005">
    <property type="protein sequence ID" value="TNN88559.1"/>
    <property type="molecule type" value="Genomic_DNA"/>
</dbReference>
<reference evidence="2 3" key="1">
    <citation type="submission" date="2019-03" db="EMBL/GenBank/DDBJ databases">
        <title>First draft genome of Liparis tanakae, snailfish: a comprehensive survey of snailfish specific genes.</title>
        <authorList>
            <person name="Kim W."/>
            <person name="Song I."/>
            <person name="Jeong J.-H."/>
            <person name="Kim D."/>
            <person name="Kim S."/>
            <person name="Ryu S."/>
            <person name="Song J.Y."/>
            <person name="Lee S.K."/>
        </authorList>
    </citation>
    <scope>NUCLEOTIDE SEQUENCE [LARGE SCALE GENOMIC DNA]</scope>
    <source>
        <tissue evidence="2">Muscle</tissue>
    </source>
</reference>
<accession>A0A4Z2JE95</accession>
<name>A0A4Z2JE95_9TELE</name>
<comment type="caution">
    <text evidence="2">The sequence shown here is derived from an EMBL/GenBank/DDBJ whole genome shotgun (WGS) entry which is preliminary data.</text>
</comment>
<organism evidence="2 3">
    <name type="scientific">Liparis tanakae</name>
    <name type="common">Tanaka's snailfish</name>
    <dbReference type="NCBI Taxonomy" id="230148"/>
    <lineage>
        <taxon>Eukaryota</taxon>
        <taxon>Metazoa</taxon>
        <taxon>Chordata</taxon>
        <taxon>Craniata</taxon>
        <taxon>Vertebrata</taxon>
        <taxon>Euteleostomi</taxon>
        <taxon>Actinopterygii</taxon>
        <taxon>Neopterygii</taxon>
        <taxon>Teleostei</taxon>
        <taxon>Neoteleostei</taxon>
        <taxon>Acanthomorphata</taxon>
        <taxon>Eupercaria</taxon>
        <taxon>Perciformes</taxon>
        <taxon>Cottioidei</taxon>
        <taxon>Cottales</taxon>
        <taxon>Liparidae</taxon>
        <taxon>Liparis</taxon>
    </lineage>
</organism>
<proteinExistence type="predicted"/>
<evidence type="ECO:0000256" key="1">
    <source>
        <dbReference type="SAM" id="MobiDB-lite"/>
    </source>
</evidence>
<dbReference type="AlphaFoldDB" id="A0A4Z2JE95"/>
<protein>
    <submittedName>
        <fullName evidence="2">Uncharacterized protein</fullName>
    </submittedName>
</protein>
<gene>
    <name evidence="2" type="ORF">EYF80_001342</name>
</gene>
<keyword evidence="3" id="KW-1185">Reference proteome</keyword>